<keyword evidence="2" id="KW-1185">Reference proteome</keyword>
<dbReference type="Proteomes" id="UP001303046">
    <property type="component" value="Unassembled WGS sequence"/>
</dbReference>
<comment type="caution">
    <text evidence="1">The sequence shown here is derived from an EMBL/GenBank/DDBJ whole genome shotgun (WGS) entry which is preliminary data.</text>
</comment>
<accession>A0ABR1DXN0</accession>
<dbReference type="EMBL" id="JAVFWL010000005">
    <property type="protein sequence ID" value="KAK6755202.1"/>
    <property type="molecule type" value="Genomic_DNA"/>
</dbReference>
<name>A0ABR1DXN0_NECAM</name>
<proteinExistence type="predicted"/>
<sequence length="89" mass="10099">MVTGLPAFYQVISYSLVEREQTELFHTPTSVSPTKKTAELRGVVEKEQRLKIPNVSALCGLHIGTPVLIRWTSHSKKFPTEDVNIYEKK</sequence>
<organism evidence="1 2">
    <name type="scientific">Necator americanus</name>
    <name type="common">Human hookworm</name>
    <dbReference type="NCBI Taxonomy" id="51031"/>
    <lineage>
        <taxon>Eukaryota</taxon>
        <taxon>Metazoa</taxon>
        <taxon>Ecdysozoa</taxon>
        <taxon>Nematoda</taxon>
        <taxon>Chromadorea</taxon>
        <taxon>Rhabditida</taxon>
        <taxon>Rhabditina</taxon>
        <taxon>Rhabditomorpha</taxon>
        <taxon>Strongyloidea</taxon>
        <taxon>Ancylostomatidae</taxon>
        <taxon>Bunostominae</taxon>
        <taxon>Necator</taxon>
    </lineage>
</organism>
<gene>
    <name evidence="1" type="primary">Necator_chrV.g18691</name>
    <name evidence="1" type="ORF">RB195_013900</name>
</gene>
<protein>
    <submittedName>
        <fullName evidence="1">Uncharacterized protein</fullName>
    </submittedName>
</protein>
<reference evidence="1 2" key="1">
    <citation type="submission" date="2023-08" db="EMBL/GenBank/DDBJ databases">
        <title>A Necator americanus chromosomal reference genome.</title>
        <authorList>
            <person name="Ilik V."/>
            <person name="Petrzelkova K.J."/>
            <person name="Pardy F."/>
            <person name="Fuh T."/>
            <person name="Niatou-Singa F.S."/>
            <person name="Gouil Q."/>
            <person name="Baker L."/>
            <person name="Ritchie M.E."/>
            <person name="Jex A.R."/>
            <person name="Gazzola D."/>
            <person name="Li H."/>
            <person name="Toshio Fujiwara R."/>
            <person name="Zhan B."/>
            <person name="Aroian R.V."/>
            <person name="Pafco B."/>
            <person name="Schwarz E.M."/>
        </authorList>
    </citation>
    <scope>NUCLEOTIDE SEQUENCE [LARGE SCALE GENOMIC DNA]</scope>
    <source>
        <strain evidence="1 2">Aroian</strain>
        <tissue evidence="1">Whole animal</tissue>
    </source>
</reference>
<evidence type="ECO:0000313" key="1">
    <source>
        <dbReference type="EMBL" id="KAK6755202.1"/>
    </source>
</evidence>
<evidence type="ECO:0000313" key="2">
    <source>
        <dbReference type="Proteomes" id="UP001303046"/>
    </source>
</evidence>